<dbReference type="HOGENOM" id="CLU_2426956_0_0_1"/>
<name>A0A0D0SYN4_9TREE</name>
<evidence type="ECO:0000313" key="2">
    <source>
        <dbReference type="Proteomes" id="UP000053392"/>
    </source>
</evidence>
<gene>
    <name evidence="1" type="ORF">I313_05901</name>
</gene>
<protein>
    <submittedName>
        <fullName evidence="1">Uncharacterized protein</fullName>
    </submittedName>
</protein>
<dbReference type="AlphaFoldDB" id="A0A0D0SYN4"/>
<sequence>MKMMSLSFLPNADHNSSTSNHLCQLSLLPLIFVFVIFPNHNLSGSALLTVFFVHHPLLSTTRLPFSRSNALEKGESLIGGERTKSVRKQKG</sequence>
<evidence type="ECO:0000313" key="1">
    <source>
        <dbReference type="EMBL" id="KIR38327.1"/>
    </source>
</evidence>
<dbReference type="Proteomes" id="UP000053392">
    <property type="component" value="Unassembled WGS sequence"/>
</dbReference>
<proteinExistence type="predicted"/>
<organism evidence="1 2">
    <name type="scientific">Cryptococcus deuterogattii Ram5</name>
    <dbReference type="NCBI Taxonomy" id="1296110"/>
    <lineage>
        <taxon>Eukaryota</taxon>
        <taxon>Fungi</taxon>
        <taxon>Dikarya</taxon>
        <taxon>Basidiomycota</taxon>
        <taxon>Agaricomycotina</taxon>
        <taxon>Tremellomycetes</taxon>
        <taxon>Tremellales</taxon>
        <taxon>Cryptococcaceae</taxon>
        <taxon>Cryptococcus</taxon>
        <taxon>Cryptococcus gattii species complex</taxon>
    </lineage>
</organism>
<reference evidence="1 2" key="1">
    <citation type="submission" date="2015-01" db="EMBL/GenBank/DDBJ databases">
        <title>The Genome Sequence of Cryptococcus gattii Ram5.</title>
        <authorList>
            <consortium name="The Broad Institute Genomics Platform"/>
            <person name="Cuomo C."/>
            <person name="Litvintseva A."/>
            <person name="Chen Y."/>
            <person name="Heitman J."/>
            <person name="Sun S."/>
            <person name="Springer D."/>
            <person name="Dromer F."/>
            <person name="Young S."/>
            <person name="Zeng Q."/>
            <person name="Gargeya S."/>
            <person name="Abouelleil A."/>
            <person name="Alvarado L."/>
            <person name="Chapman S.B."/>
            <person name="Gainer-Dewar J."/>
            <person name="Goldberg J."/>
            <person name="Griggs A."/>
            <person name="Gujja S."/>
            <person name="Hansen M."/>
            <person name="Howarth C."/>
            <person name="Imamovic A."/>
            <person name="Larimer J."/>
            <person name="Murphy C."/>
            <person name="Naylor J."/>
            <person name="Pearson M."/>
            <person name="Priest M."/>
            <person name="Roberts A."/>
            <person name="Saif S."/>
            <person name="Shea T."/>
            <person name="Sykes S."/>
            <person name="Wortman J."/>
            <person name="Nusbaum C."/>
            <person name="Birren B."/>
        </authorList>
    </citation>
    <scope>NUCLEOTIDE SEQUENCE [LARGE SCALE GENOMIC DNA]</scope>
    <source>
        <strain evidence="1 2">Ram5</strain>
    </source>
</reference>
<accession>A0A0D0SYN4</accession>
<keyword evidence="2" id="KW-1185">Reference proteome</keyword>
<dbReference type="EMBL" id="KN847911">
    <property type="protein sequence ID" value="KIR38327.1"/>
    <property type="molecule type" value="Genomic_DNA"/>
</dbReference>